<dbReference type="PANTHER" id="PTHR30055">
    <property type="entry name" value="HTH-TYPE TRANSCRIPTIONAL REGULATOR RUTR"/>
    <property type="match status" value="1"/>
</dbReference>
<evidence type="ECO:0000256" key="2">
    <source>
        <dbReference type="ARBA" id="ARBA00023125"/>
    </source>
</evidence>
<comment type="caution">
    <text evidence="7">The sequence shown here is derived from an EMBL/GenBank/DDBJ whole genome shotgun (WGS) entry which is preliminary data.</text>
</comment>
<organism evidence="7 8">
    <name type="scientific">Brevibacterium ammoniilyticum</name>
    <dbReference type="NCBI Taxonomy" id="1046555"/>
    <lineage>
        <taxon>Bacteria</taxon>
        <taxon>Bacillati</taxon>
        <taxon>Actinomycetota</taxon>
        <taxon>Actinomycetes</taxon>
        <taxon>Micrococcales</taxon>
        <taxon>Brevibacteriaceae</taxon>
        <taxon>Brevibacterium</taxon>
    </lineage>
</organism>
<gene>
    <name evidence="7" type="ORF">KACC15558_04500</name>
</gene>
<protein>
    <recommendedName>
        <fullName evidence="6">HTH tetR-type domain-containing protein</fullName>
    </recommendedName>
</protein>
<dbReference type="InterPro" id="IPR050109">
    <property type="entry name" value="HTH-type_TetR-like_transc_reg"/>
</dbReference>
<keyword evidence="2 4" id="KW-0238">DNA-binding</keyword>
<accession>A0ABP9U2A4</accession>
<dbReference type="PROSITE" id="PS50977">
    <property type="entry name" value="HTH_TETR_2"/>
    <property type="match status" value="1"/>
</dbReference>
<evidence type="ECO:0000259" key="6">
    <source>
        <dbReference type="PROSITE" id="PS50977"/>
    </source>
</evidence>
<dbReference type="SUPFAM" id="SSF46689">
    <property type="entry name" value="Homeodomain-like"/>
    <property type="match status" value="1"/>
</dbReference>
<dbReference type="InterPro" id="IPR036271">
    <property type="entry name" value="Tet_transcr_reg_TetR-rel_C_sf"/>
</dbReference>
<proteinExistence type="predicted"/>
<keyword evidence="3" id="KW-0804">Transcription</keyword>
<evidence type="ECO:0000256" key="4">
    <source>
        <dbReference type="PROSITE-ProRule" id="PRU00335"/>
    </source>
</evidence>
<evidence type="ECO:0000256" key="1">
    <source>
        <dbReference type="ARBA" id="ARBA00023015"/>
    </source>
</evidence>
<dbReference type="InterPro" id="IPR001647">
    <property type="entry name" value="HTH_TetR"/>
</dbReference>
<evidence type="ECO:0000256" key="5">
    <source>
        <dbReference type="SAM" id="MobiDB-lite"/>
    </source>
</evidence>
<name>A0ABP9U2A4_9MICO</name>
<evidence type="ECO:0000313" key="7">
    <source>
        <dbReference type="EMBL" id="GAA5339410.1"/>
    </source>
</evidence>
<dbReference type="Proteomes" id="UP001498935">
    <property type="component" value="Unassembled WGS sequence"/>
</dbReference>
<dbReference type="RefSeq" id="WP_342037062.1">
    <property type="nucleotide sequence ID" value="NZ_BAABBK010000002.1"/>
</dbReference>
<reference evidence="7 8" key="1">
    <citation type="submission" date="2024-02" db="EMBL/GenBank/DDBJ databases">
        <title>Characterization of antibiotic resistant novel bacterial strains and their environmental applications.</title>
        <authorList>
            <person name="Manzoor S."/>
            <person name="Abbas S."/>
            <person name="Arshad M."/>
            <person name="Li W.J."/>
            <person name="Ahmed I."/>
        </authorList>
    </citation>
    <scope>NUCLEOTIDE SEQUENCE [LARGE SCALE GENOMIC DNA]</scope>
    <source>
        <strain evidence="7 8">KACC 15558</strain>
    </source>
</reference>
<dbReference type="Pfam" id="PF00440">
    <property type="entry name" value="TetR_N"/>
    <property type="match status" value="1"/>
</dbReference>
<dbReference type="PANTHER" id="PTHR30055:SF234">
    <property type="entry name" value="HTH-TYPE TRANSCRIPTIONAL REGULATOR BETI"/>
    <property type="match status" value="1"/>
</dbReference>
<feature type="domain" description="HTH tetR-type" evidence="6">
    <location>
        <begin position="15"/>
        <end position="75"/>
    </location>
</feature>
<evidence type="ECO:0000256" key="3">
    <source>
        <dbReference type="ARBA" id="ARBA00023163"/>
    </source>
</evidence>
<dbReference type="InterPro" id="IPR009057">
    <property type="entry name" value="Homeodomain-like_sf"/>
</dbReference>
<sequence length="237" mass="24690">MMSSAQSGARRKPPAQRRAEITGAAAEIALAEGLERITLRLVASRLDVRPGLISHYFPAVDDLIAAAFAEAVAGERARLLGPTGSPLGRLAHFTATVQDADARDLSRLWLNARHLSRFNDALAASLEAQEAIDRDELTALIAAGIATGDFAAQDPAAAAVRILIAVDGFGAYANDREVFEEPAFTSFVADVAEWALGLESGALAEASAATGPGRSRLTAPDHGDFDAGIAQTASARS</sequence>
<feature type="region of interest" description="Disordered" evidence="5">
    <location>
        <begin position="209"/>
        <end position="237"/>
    </location>
</feature>
<feature type="DNA-binding region" description="H-T-H motif" evidence="4">
    <location>
        <begin position="38"/>
        <end position="57"/>
    </location>
</feature>
<evidence type="ECO:0000313" key="8">
    <source>
        <dbReference type="Proteomes" id="UP001498935"/>
    </source>
</evidence>
<dbReference type="SUPFAM" id="SSF48498">
    <property type="entry name" value="Tetracyclin repressor-like, C-terminal domain"/>
    <property type="match status" value="1"/>
</dbReference>
<keyword evidence="8" id="KW-1185">Reference proteome</keyword>
<dbReference type="Gene3D" id="1.10.357.10">
    <property type="entry name" value="Tetracycline Repressor, domain 2"/>
    <property type="match status" value="1"/>
</dbReference>
<dbReference type="EMBL" id="BAABNP010000002">
    <property type="protein sequence ID" value="GAA5339410.1"/>
    <property type="molecule type" value="Genomic_DNA"/>
</dbReference>
<keyword evidence="1" id="KW-0805">Transcription regulation</keyword>